<accession>A0A840VCA7</accession>
<evidence type="ECO:0000256" key="2">
    <source>
        <dbReference type="ARBA" id="ARBA00022603"/>
    </source>
</evidence>
<dbReference type="EC" id="2.1.1.79" evidence="7"/>
<keyword evidence="2 7" id="KW-0489">Methyltransferase</keyword>
<sequence>MSDIVRPLPPATLPLPPLATPDEAILRRLLGGLRHGRLLCLLPDGRRLEQRGPLPGPDAVLELRDSRLPRALLLHGANGLHESYIAGAWTSPDLTALLTLAALNAPATAPRGLLAGPMRLLNRLRHAANANTRAGARRNIMAHYDLGNEFYAAWLDPLMLYSSGLYATPADTLDTAQARKLALIADWLTVPKDGSVLEIGCGWGALARHLGTAGAKVTGVTISPAQLEHARAAIDKAGLGERVDLALRDYRDETGLYDRIVSVEMLEAVGEAYWPTYFRTLRARLKPGGRAVLQIITIAAERYADYRRNPDFIQRHVFPGGMLPTKAEIGAQAAAAGLEPGRVHHFGPSYARTLADWRVRFSAAWPRIEAMGFDARFRRLWEYYLCYCEAGFATCCVDVGLYELKG</sequence>
<protein>
    <submittedName>
        <fullName evidence="7">Cyclopropane-fatty-acyl-phospholipid synthase</fullName>
        <ecNumber evidence="7">2.1.1.79</ecNumber>
    </submittedName>
</protein>
<keyword evidence="8" id="KW-1185">Reference proteome</keyword>
<dbReference type="InterPro" id="IPR029063">
    <property type="entry name" value="SAM-dependent_MTases_sf"/>
</dbReference>
<keyword evidence="4" id="KW-0949">S-adenosyl-L-methionine</keyword>
<dbReference type="CDD" id="cd02440">
    <property type="entry name" value="AdoMet_MTases"/>
    <property type="match status" value="1"/>
</dbReference>
<dbReference type="EMBL" id="JACHFJ010000006">
    <property type="protein sequence ID" value="MBB5373433.1"/>
    <property type="molecule type" value="Genomic_DNA"/>
</dbReference>
<dbReference type="Proteomes" id="UP000553706">
    <property type="component" value="Unassembled WGS sequence"/>
</dbReference>
<evidence type="ECO:0000256" key="6">
    <source>
        <dbReference type="PIRSR" id="PIRSR003085-1"/>
    </source>
</evidence>
<evidence type="ECO:0000313" key="7">
    <source>
        <dbReference type="EMBL" id="MBB5373433.1"/>
    </source>
</evidence>
<dbReference type="PANTHER" id="PTHR43667">
    <property type="entry name" value="CYCLOPROPANE-FATTY-ACYL-PHOSPHOLIPID SYNTHASE"/>
    <property type="match status" value="1"/>
</dbReference>
<dbReference type="GO" id="GO:0032259">
    <property type="term" value="P:methylation"/>
    <property type="evidence" value="ECO:0007669"/>
    <property type="project" value="UniProtKB-KW"/>
</dbReference>
<evidence type="ECO:0000256" key="3">
    <source>
        <dbReference type="ARBA" id="ARBA00022679"/>
    </source>
</evidence>
<evidence type="ECO:0000256" key="5">
    <source>
        <dbReference type="ARBA" id="ARBA00023098"/>
    </source>
</evidence>
<dbReference type="RefSeq" id="WP_183266435.1">
    <property type="nucleotide sequence ID" value="NZ_JACHFJ010000006.1"/>
</dbReference>
<name>A0A840VCA7_9PROT</name>
<dbReference type="SUPFAM" id="SSF53335">
    <property type="entry name" value="S-adenosyl-L-methionine-dependent methyltransferases"/>
    <property type="match status" value="1"/>
</dbReference>
<dbReference type="PANTHER" id="PTHR43667:SF2">
    <property type="entry name" value="FATTY ACID C-METHYL TRANSFERASE"/>
    <property type="match status" value="1"/>
</dbReference>
<organism evidence="7 8">
    <name type="scientific">Acidocella aromatica</name>
    <dbReference type="NCBI Taxonomy" id="1303579"/>
    <lineage>
        <taxon>Bacteria</taxon>
        <taxon>Pseudomonadati</taxon>
        <taxon>Pseudomonadota</taxon>
        <taxon>Alphaproteobacteria</taxon>
        <taxon>Acetobacterales</taxon>
        <taxon>Acidocellaceae</taxon>
        <taxon>Acidocella</taxon>
    </lineage>
</organism>
<feature type="active site" evidence="6">
    <location>
        <position position="388"/>
    </location>
</feature>
<evidence type="ECO:0000256" key="4">
    <source>
        <dbReference type="ARBA" id="ARBA00022691"/>
    </source>
</evidence>
<dbReference type="Pfam" id="PF02353">
    <property type="entry name" value="CMAS"/>
    <property type="match status" value="1"/>
</dbReference>
<keyword evidence="5" id="KW-0443">Lipid metabolism</keyword>
<dbReference type="PIRSF" id="PIRSF003085">
    <property type="entry name" value="CMAS"/>
    <property type="match status" value="1"/>
</dbReference>
<comment type="caution">
    <text evidence="7">The sequence shown here is derived from an EMBL/GenBank/DDBJ whole genome shotgun (WGS) entry which is preliminary data.</text>
</comment>
<comment type="similarity">
    <text evidence="1">Belongs to the CFA/CMAS family.</text>
</comment>
<evidence type="ECO:0000313" key="8">
    <source>
        <dbReference type="Proteomes" id="UP000553706"/>
    </source>
</evidence>
<keyword evidence="3 7" id="KW-0808">Transferase</keyword>
<dbReference type="InterPro" id="IPR050723">
    <property type="entry name" value="CFA/CMAS"/>
</dbReference>
<proteinExistence type="inferred from homology"/>
<dbReference type="AlphaFoldDB" id="A0A840VCA7"/>
<reference evidence="7 8" key="1">
    <citation type="submission" date="2020-08" db="EMBL/GenBank/DDBJ databases">
        <title>Genomic Encyclopedia of Type Strains, Phase IV (KMG-IV): sequencing the most valuable type-strain genomes for metagenomic binning, comparative biology and taxonomic classification.</title>
        <authorList>
            <person name="Goeker M."/>
        </authorList>
    </citation>
    <scope>NUCLEOTIDE SEQUENCE [LARGE SCALE GENOMIC DNA]</scope>
    <source>
        <strain evidence="7 8">DSM 27026</strain>
    </source>
</reference>
<dbReference type="GO" id="GO:0008610">
    <property type="term" value="P:lipid biosynthetic process"/>
    <property type="evidence" value="ECO:0007669"/>
    <property type="project" value="InterPro"/>
</dbReference>
<evidence type="ECO:0000256" key="1">
    <source>
        <dbReference type="ARBA" id="ARBA00010815"/>
    </source>
</evidence>
<gene>
    <name evidence="7" type="ORF">HNP71_001693</name>
</gene>
<dbReference type="InterPro" id="IPR003333">
    <property type="entry name" value="CMAS"/>
</dbReference>
<dbReference type="GO" id="GO:0008825">
    <property type="term" value="F:cyclopropane-fatty-acyl-phospholipid synthase activity"/>
    <property type="evidence" value="ECO:0007669"/>
    <property type="project" value="UniProtKB-EC"/>
</dbReference>
<dbReference type="Gene3D" id="3.40.50.150">
    <property type="entry name" value="Vaccinia Virus protein VP39"/>
    <property type="match status" value="1"/>
</dbReference>